<dbReference type="InterPro" id="IPR002514">
    <property type="entry name" value="Transposase_8"/>
</dbReference>
<dbReference type="Pfam" id="PF01527">
    <property type="entry name" value="HTH_Tnp_1"/>
    <property type="match status" value="1"/>
</dbReference>
<keyword evidence="3" id="KW-1185">Reference proteome</keyword>
<dbReference type="Proteomes" id="UP001549076">
    <property type="component" value="Unassembled WGS sequence"/>
</dbReference>
<dbReference type="InterPro" id="IPR036388">
    <property type="entry name" value="WH-like_DNA-bd_sf"/>
</dbReference>
<name>A0ABV2MW73_9HYPH</name>
<protein>
    <submittedName>
        <fullName evidence="2">Transposase</fullName>
    </submittedName>
</protein>
<dbReference type="InterPro" id="IPR010921">
    <property type="entry name" value="Trp_repressor/repl_initiator"/>
</dbReference>
<gene>
    <name evidence="2" type="ORF">ABID37_001259</name>
</gene>
<evidence type="ECO:0000256" key="1">
    <source>
        <dbReference type="ARBA" id="ARBA00009964"/>
    </source>
</evidence>
<dbReference type="EMBL" id="JBEPML010000003">
    <property type="protein sequence ID" value="MET3791056.1"/>
    <property type="molecule type" value="Genomic_DNA"/>
</dbReference>
<organism evidence="2 3">
    <name type="scientific">Aquamicrobium terrae</name>
    <dbReference type="NCBI Taxonomy" id="1324945"/>
    <lineage>
        <taxon>Bacteria</taxon>
        <taxon>Pseudomonadati</taxon>
        <taxon>Pseudomonadota</taxon>
        <taxon>Alphaproteobacteria</taxon>
        <taxon>Hyphomicrobiales</taxon>
        <taxon>Phyllobacteriaceae</taxon>
        <taxon>Aquamicrobium</taxon>
    </lineage>
</organism>
<dbReference type="RefSeq" id="WP_354193317.1">
    <property type="nucleotide sequence ID" value="NZ_JBEPML010000003.1"/>
</dbReference>
<comment type="caution">
    <text evidence="2">The sequence shown here is derived from an EMBL/GenBank/DDBJ whole genome shotgun (WGS) entry which is preliminary data.</text>
</comment>
<accession>A0ABV2MW73</accession>
<dbReference type="Gene3D" id="1.10.10.10">
    <property type="entry name" value="Winged helix-like DNA-binding domain superfamily/Winged helix DNA-binding domain"/>
    <property type="match status" value="1"/>
</dbReference>
<dbReference type="PANTHER" id="PTHR37936:SF3">
    <property type="entry name" value="TRANSPOSASE INSC FOR INSERTION ELEMENT IS2A-RELATED"/>
    <property type="match status" value="1"/>
</dbReference>
<dbReference type="NCBIfam" id="NF047595">
    <property type="entry name" value="IS66_ISRel24_TnpA"/>
    <property type="match status" value="1"/>
</dbReference>
<sequence length="132" mass="14525">MSVHRMEILSGAERRRNWSNALKEQIVSETLDPDVTVTEVARRHDIDRSLVYRWRRAFGVRRARGAPAFLPVEVADGPGVAEGSSPPMIASVPASGAGRIEIELADGCRVRVDNQVDGKVLARALNVLARQR</sequence>
<comment type="similarity">
    <text evidence="1">Belongs to the transposase 8 family.</text>
</comment>
<proteinExistence type="inferred from homology"/>
<evidence type="ECO:0000313" key="3">
    <source>
        <dbReference type="Proteomes" id="UP001549076"/>
    </source>
</evidence>
<reference evidence="2 3" key="1">
    <citation type="submission" date="2024-06" db="EMBL/GenBank/DDBJ databases">
        <title>Genomic Encyclopedia of Type Strains, Phase IV (KMG-IV): sequencing the most valuable type-strain genomes for metagenomic binning, comparative biology and taxonomic classification.</title>
        <authorList>
            <person name="Goeker M."/>
        </authorList>
    </citation>
    <scope>NUCLEOTIDE SEQUENCE [LARGE SCALE GENOMIC DNA]</scope>
    <source>
        <strain evidence="2 3">DSM 27865</strain>
    </source>
</reference>
<dbReference type="PANTHER" id="PTHR37936">
    <property type="entry name" value="TRANSPOSASE INSC FOR INSERTION ELEMENT IS2A-RELATED"/>
    <property type="match status" value="1"/>
</dbReference>
<evidence type="ECO:0000313" key="2">
    <source>
        <dbReference type="EMBL" id="MET3791056.1"/>
    </source>
</evidence>
<dbReference type="SUPFAM" id="SSF48295">
    <property type="entry name" value="TrpR-like"/>
    <property type="match status" value="1"/>
</dbReference>